<comment type="caution">
    <text evidence="2">The sequence shown here is derived from an EMBL/GenBank/DDBJ whole genome shotgun (WGS) entry which is preliminary data.</text>
</comment>
<name>A0A250XQ47_9CHLO</name>
<evidence type="ECO:0000256" key="1">
    <source>
        <dbReference type="SAM" id="MobiDB-lite"/>
    </source>
</evidence>
<keyword evidence="3" id="KW-1185">Reference proteome</keyword>
<feature type="compositionally biased region" description="Polar residues" evidence="1">
    <location>
        <begin position="348"/>
        <end position="376"/>
    </location>
</feature>
<sequence>MKDKLGLRAESKIEDKTGRANKVRRVTFSKGPILNNSADGHPCHEGETAYRVRSIGTTWGGKLTKRSMEELEELFQGPEYQPSICRLKRRLGLLPTPQLPPSSPPTNSPGAVQTNLRLRSVWMTYKRLIVTPKKPFSSSASHCTAGAENALRNRCMTGLASNINVPDQRQVPSLNAKGHQDRAVPAAVKCSATGKCDAAVNCDEAGKVANQRHLKTRGSSGNCPACSNNLKAQQGAVASSETTACARRTSRHMQPIIRARRQAVLGSPITATSSATRRKAQVRRQQAAVAEAAVSISGGIDVRLRRCALPAGRLLLDCIDQCTTADLDSEVIKSLAIQKRRSLPEALDTQQVQRNKSSRSVVRNGGRCQSSAASLQSKRRRASSPIDYLTCDDSPTPPLSLS</sequence>
<dbReference type="AlphaFoldDB" id="A0A250XQ47"/>
<accession>A0A250XQ47</accession>
<evidence type="ECO:0000313" key="2">
    <source>
        <dbReference type="EMBL" id="GAX85204.1"/>
    </source>
</evidence>
<proteinExistence type="predicted"/>
<evidence type="ECO:0000313" key="3">
    <source>
        <dbReference type="Proteomes" id="UP000232323"/>
    </source>
</evidence>
<dbReference type="EMBL" id="BEGY01000155">
    <property type="protein sequence ID" value="GAX85204.1"/>
    <property type="molecule type" value="Genomic_DNA"/>
</dbReference>
<organism evidence="2 3">
    <name type="scientific">Chlamydomonas eustigma</name>
    <dbReference type="NCBI Taxonomy" id="1157962"/>
    <lineage>
        <taxon>Eukaryota</taxon>
        <taxon>Viridiplantae</taxon>
        <taxon>Chlorophyta</taxon>
        <taxon>core chlorophytes</taxon>
        <taxon>Chlorophyceae</taxon>
        <taxon>CS clade</taxon>
        <taxon>Chlamydomonadales</taxon>
        <taxon>Chlamydomonadaceae</taxon>
        <taxon>Chlamydomonas</taxon>
    </lineage>
</organism>
<feature type="region of interest" description="Disordered" evidence="1">
    <location>
        <begin position="347"/>
        <end position="402"/>
    </location>
</feature>
<reference evidence="2 3" key="1">
    <citation type="submission" date="2017-08" db="EMBL/GenBank/DDBJ databases">
        <title>Acidophilic green algal genome provides insights into adaptation to an acidic environment.</title>
        <authorList>
            <person name="Hirooka S."/>
            <person name="Hirose Y."/>
            <person name="Kanesaki Y."/>
            <person name="Higuchi S."/>
            <person name="Fujiwara T."/>
            <person name="Onuma R."/>
            <person name="Era A."/>
            <person name="Ohbayashi R."/>
            <person name="Uzuka A."/>
            <person name="Nozaki H."/>
            <person name="Yoshikawa H."/>
            <person name="Miyagishima S.Y."/>
        </authorList>
    </citation>
    <scope>NUCLEOTIDE SEQUENCE [LARGE SCALE GENOMIC DNA]</scope>
    <source>
        <strain evidence="2 3">NIES-2499</strain>
    </source>
</reference>
<dbReference type="Proteomes" id="UP000232323">
    <property type="component" value="Unassembled WGS sequence"/>
</dbReference>
<gene>
    <name evidence="2" type="ORF">CEUSTIGMA_g12624.t1</name>
</gene>
<protein>
    <submittedName>
        <fullName evidence="2">Uncharacterized protein</fullName>
    </submittedName>
</protein>